<dbReference type="GO" id="GO:0000400">
    <property type="term" value="F:four-way junction DNA binding"/>
    <property type="evidence" value="ECO:0007669"/>
    <property type="project" value="TreeGrafter"/>
</dbReference>
<dbReference type="EMBL" id="BDQF01000014">
    <property type="protein sequence ID" value="GAW82776.1"/>
    <property type="molecule type" value="Genomic_DNA"/>
</dbReference>
<feature type="compositionally biased region" description="Low complexity" evidence="7">
    <location>
        <begin position="436"/>
        <end position="450"/>
    </location>
</feature>
<gene>
    <name evidence="8" type="ORF">PGO_130480</name>
</gene>
<name>A0A1Y1JJT5_PLAGO</name>
<evidence type="ECO:0000256" key="2">
    <source>
        <dbReference type="ARBA" id="ARBA00022741"/>
    </source>
</evidence>
<keyword evidence="6" id="KW-0539">Nucleus</keyword>
<dbReference type="GO" id="GO:0005657">
    <property type="term" value="C:replication fork"/>
    <property type="evidence" value="ECO:0007669"/>
    <property type="project" value="TreeGrafter"/>
</dbReference>
<dbReference type="PANTHER" id="PTHR46239">
    <property type="entry name" value="DNA REPAIR PROTEIN RAD51 HOMOLOG 3 RAD51C"/>
    <property type="match status" value="1"/>
</dbReference>
<dbReference type="AlphaFoldDB" id="A0A1Y1JJT5"/>
<evidence type="ECO:0000256" key="7">
    <source>
        <dbReference type="SAM" id="MobiDB-lite"/>
    </source>
</evidence>
<dbReference type="GO" id="GO:0007131">
    <property type="term" value="P:reciprocal meiotic recombination"/>
    <property type="evidence" value="ECO:0007669"/>
    <property type="project" value="TreeGrafter"/>
</dbReference>
<keyword evidence="5" id="KW-0234">DNA repair</keyword>
<dbReference type="GO" id="GO:0008821">
    <property type="term" value="F:crossover junction DNA endonuclease activity"/>
    <property type="evidence" value="ECO:0007669"/>
    <property type="project" value="TreeGrafter"/>
</dbReference>
<dbReference type="InterPro" id="IPR027417">
    <property type="entry name" value="P-loop_NTPase"/>
</dbReference>
<dbReference type="GO" id="GO:0005524">
    <property type="term" value="F:ATP binding"/>
    <property type="evidence" value="ECO:0007669"/>
    <property type="project" value="UniProtKB-KW"/>
</dbReference>
<evidence type="ECO:0000313" key="9">
    <source>
        <dbReference type="Proteomes" id="UP000195521"/>
    </source>
</evidence>
<dbReference type="OMA" id="HYFHLFY"/>
<dbReference type="GeneID" id="39749514"/>
<dbReference type="Gene3D" id="3.40.50.300">
    <property type="entry name" value="P-loop containing nucleotide triphosphate hydrolases"/>
    <property type="match status" value="2"/>
</dbReference>
<dbReference type="Proteomes" id="UP000195521">
    <property type="component" value="Unassembled WGS sequence"/>
</dbReference>
<dbReference type="PANTHER" id="PTHR46239:SF1">
    <property type="entry name" value="DNA REPAIR PROTEIN RAD51 HOMOLOG 3"/>
    <property type="match status" value="1"/>
</dbReference>
<keyword evidence="9" id="KW-1185">Reference proteome</keyword>
<evidence type="ECO:0000256" key="4">
    <source>
        <dbReference type="ARBA" id="ARBA00022840"/>
    </source>
</evidence>
<keyword evidence="3" id="KW-0227">DNA damage</keyword>
<accession>A0A1Y1JJT5</accession>
<comment type="caution">
    <text evidence="8">The sequence shown here is derived from an EMBL/GenBank/DDBJ whole genome shotgun (WGS) entry which is preliminary data.</text>
</comment>
<dbReference type="GO" id="GO:0033065">
    <property type="term" value="C:Rad51C-XRCC3 complex"/>
    <property type="evidence" value="ECO:0007669"/>
    <property type="project" value="TreeGrafter"/>
</dbReference>
<protein>
    <submittedName>
        <fullName evidence="8">Uncharacterized protein</fullName>
    </submittedName>
</protein>
<dbReference type="GO" id="GO:0033063">
    <property type="term" value="C:Rad51B-Rad51C-Rad51D-XRCC2 complex"/>
    <property type="evidence" value="ECO:0007669"/>
    <property type="project" value="TreeGrafter"/>
</dbReference>
<evidence type="ECO:0000256" key="1">
    <source>
        <dbReference type="ARBA" id="ARBA00004123"/>
    </source>
</evidence>
<evidence type="ECO:0000256" key="5">
    <source>
        <dbReference type="ARBA" id="ARBA00023204"/>
    </source>
</evidence>
<sequence>MIKKKSFFHEKAIRPIVSKRNTNLVNIRNINELKEELKDKIYTNIYSYNAICEGIYINRGINEITGRRNCGKTSLCSHICVNLFFNDLLHYFHLFYSTYFDFENFIENKSIENIFSSKTADRLYAIREEFILENKNFKDFKQLIKYFISQFIKLYGNERSTHIENIHQSDHNKRKIYRHGNNIYGQNHEIHSECFSRRRVIYVDLDNSFYIERYKNMIHASIEKIKKLQNRYMDFCKEKKCSLFLLLLECDKEMKSSLVSLYKKYSESYDPFINIFNEYLDKYINSLTFFDVFKNLQILKIFNFNELFNIIHFISNELQKYQERSNKYFNKYVPPDLGGIVLDNINYLYKIHKPVKTQGDNELHMLLKTLCKLSTDYRICVMITNNDNKYFKKKEEKFRKIYSKYVYNHIVVKFINEKRFFEFNFPTKKKKKNTDSKSNSSSDQSLNDLSGNIDCSDEANVRNVEEDDDVGHFVYKDDENDAFFKKRYNQRYIKIKKKKKTSNFCFFEINELGIETVLI</sequence>
<dbReference type="OrthoDB" id="377144at2759"/>
<feature type="region of interest" description="Disordered" evidence="7">
    <location>
        <begin position="429"/>
        <end position="454"/>
    </location>
</feature>
<keyword evidence="2" id="KW-0547">Nucleotide-binding</keyword>
<reference evidence="9" key="1">
    <citation type="submission" date="2017-04" db="EMBL/GenBank/DDBJ databases">
        <title>Plasmodium gonderi genome.</title>
        <authorList>
            <person name="Arisue N."/>
            <person name="Honma H."/>
            <person name="Kawai S."/>
            <person name="Tougan T."/>
            <person name="Tanabe K."/>
            <person name="Horii T."/>
        </authorList>
    </citation>
    <scope>NUCLEOTIDE SEQUENCE [LARGE SCALE GENOMIC DNA]</scope>
    <source>
        <strain evidence="9">ATCC 30045</strain>
    </source>
</reference>
<dbReference type="SUPFAM" id="SSF52540">
    <property type="entry name" value="P-loop containing nucleoside triphosphate hydrolases"/>
    <property type="match status" value="1"/>
</dbReference>
<dbReference type="RefSeq" id="XP_028545365.1">
    <property type="nucleotide sequence ID" value="XM_028689564.1"/>
</dbReference>
<keyword evidence="4" id="KW-0067">ATP-binding</keyword>
<proteinExistence type="predicted"/>
<dbReference type="GO" id="GO:0000707">
    <property type="term" value="P:meiotic DNA recombinase assembly"/>
    <property type="evidence" value="ECO:0007669"/>
    <property type="project" value="TreeGrafter"/>
</dbReference>
<organism evidence="8 9">
    <name type="scientific">Plasmodium gonderi</name>
    <dbReference type="NCBI Taxonomy" id="77519"/>
    <lineage>
        <taxon>Eukaryota</taxon>
        <taxon>Sar</taxon>
        <taxon>Alveolata</taxon>
        <taxon>Apicomplexa</taxon>
        <taxon>Aconoidasida</taxon>
        <taxon>Haemosporida</taxon>
        <taxon>Plasmodiidae</taxon>
        <taxon>Plasmodium</taxon>
        <taxon>Plasmodium (Plasmodium)</taxon>
    </lineage>
</organism>
<evidence type="ECO:0000256" key="3">
    <source>
        <dbReference type="ARBA" id="ARBA00022763"/>
    </source>
</evidence>
<evidence type="ECO:0000313" key="8">
    <source>
        <dbReference type="EMBL" id="GAW82776.1"/>
    </source>
</evidence>
<comment type="subcellular location">
    <subcellularLocation>
        <location evidence="1">Nucleus</location>
    </subcellularLocation>
</comment>
<evidence type="ECO:0000256" key="6">
    <source>
        <dbReference type="ARBA" id="ARBA00023242"/>
    </source>
</evidence>
<dbReference type="InterPro" id="IPR052093">
    <property type="entry name" value="HR_Repair_Mediator"/>
</dbReference>